<keyword evidence="6" id="KW-1185">Reference proteome</keyword>
<dbReference type="PANTHER" id="PTHR47628">
    <property type="match status" value="1"/>
</dbReference>
<dbReference type="EMBL" id="JBHRSM010000051">
    <property type="protein sequence ID" value="MFC3088254.1"/>
    <property type="molecule type" value="Genomic_DNA"/>
</dbReference>
<dbReference type="SUPFAM" id="SSF53822">
    <property type="entry name" value="Periplasmic binding protein-like I"/>
    <property type="match status" value="1"/>
</dbReference>
<comment type="caution">
    <text evidence="5">The sequence shown here is derived from an EMBL/GenBank/DDBJ whole genome shotgun (WGS) entry which is preliminary data.</text>
</comment>
<dbReference type="InterPro" id="IPR028082">
    <property type="entry name" value="Peripla_BP_I"/>
</dbReference>
<organism evidence="5 6">
    <name type="scientific">Tabrizicola soli</name>
    <dbReference type="NCBI Taxonomy" id="2185115"/>
    <lineage>
        <taxon>Bacteria</taxon>
        <taxon>Pseudomonadati</taxon>
        <taxon>Pseudomonadota</taxon>
        <taxon>Alphaproteobacteria</taxon>
        <taxon>Rhodobacterales</taxon>
        <taxon>Paracoccaceae</taxon>
        <taxon>Tabrizicola</taxon>
    </lineage>
</organism>
<feature type="domain" description="Leucine-binding protein" evidence="4">
    <location>
        <begin position="29"/>
        <end position="366"/>
    </location>
</feature>
<evidence type="ECO:0000256" key="2">
    <source>
        <dbReference type="ARBA" id="ARBA00022729"/>
    </source>
</evidence>
<evidence type="ECO:0000256" key="1">
    <source>
        <dbReference type="ARBA" id="ARBA00010062"/>
    </source>
</evidence>
<evidence type="ECO:0000256" key="3">
    <source>
        <dbReference type="SAM" id="SignalP"/>
    </source>
</evidence>
<feature type="signal peptide" evidence="3">
    <location>
        <begin position="1"/>
        <end position="24"/>
    </location>
</feature>
<accession>A0ABV7E144</accession>
<dbReference type="Pfam" id="PF13458">
    <property type="entry name" value="Peripla_BP_6"/>
    <property type="match status" value="1"/>
</dbReference>
<evidence type="ECO:0000313" key="6">
    <source>
        <dbReference type="Proteomes" id="UP001595445"/>
    </source>
</evidence>
<reference evidence="6" key="1">
    <citation type="journal article" date="2019" name="Int. J. Syst. Evol. Microbiol.">
        <title>The Global Catalogue of Microorganisms (GCM) 10K type strain sequencing project: providing services to taxonomists for standard genome sequencing and annotation.</title>
        <authorList>
            <consortium name="The Broad Institute Genomics Platform"/>
            <consortium name="The Broad Institute Genome Sequencing Center for Infectious Disease"/>
            <person name="Wu L."/>
            <person name="Ma J."/>
        </authorList>
    </citation>
    <scope>NUCLEOTIDE SEQUENCE [LARGE SCALE GENOMIC DNA]</scope>
    <source>
        <strain evidence="6">KCTC 62102</strain>
    </source>
</reference>
<evidence type="ECO:0000313" key="5">
    <source>
        <dbReference type="EMBL" id="MFC3088254.1"/>
    </source>
</evidence>
<gene>
    <name evidence="5" type="ORF">ACFOD6_19615</name>
</gene>
<protein>
    <submittedName>
        <fullName evidence="5">Substrate-binding protein</fullName>
    </submittedName>
</protein>
<keyword evidence="2 3" id="KW-0732">Signal</keyword>
<dbReference type="RefSeq" id="WP_197646494.1">
    <property type="nucleotide sequence ID" value="NZ_JAEACP010000018.1"/>
</dbReference>
<feature type="chain" id="PRO_5045809093" evidence="3">
    <location>
        <begin position="25"/>
        <end position="386"/>
    </location>
</feature>
<comment type="similarity">
    <text evidence="1">Belongs to the leucine-binding protein family.</text>
</comment>
<evidence type="ECO:0000259" key="4">
    <source>
        <dbReference type="Pfam" id="PF13458"/>
    </source>
</evidence>
<dbReference type="InterPro" id="IPR028081">
    <property type="entry name" value="Leu-bd"/>
</dbReference>
<sequence length="386" mass="40032">MKRTFAALLATVGTAGLLAGAALAQEGEPIVIGIPVGLSGANSVVAPSVVQSAELAVEQINAQGGVLGRPLELKIADDASGAAGAQAAFDSLVFDSKVDAIITMEVSSARNAGLPIVEEGNVPYIYSSFYEGRSCSPNLFVNGWVPEQQVPPVVDQFMAAGAKKFFLVGSDYAFGRGMLEFTRKYVAEKGGEVVGEEYLPLESSDWTAIISNLRASGAEALISSTSGGAPNVTLIKQLRAAGVDLPYGNLAVDEGTAATLGADSAGIIISASYVTGIDSAENKTFLEAMQAKFGADLRTPNDLSVPQYEAIWLYKAAVEKAGSTETAAVLAALPEVSFTGPRGTIAMSKQHHAPMTMYLGEIQADGSVKVVSSFKDVDPGEQCPDL</sequence>
<dbReference type="Gene3D" id="3.40.50.2300">
    <property type="match status" value="2"/>
</dbReference>
<dbReference type="PANTHER" id="PTHR47628:SF1">
    <property type="entry name" value="ALIPHATIC AMIDASE EXPRESSION-REGULATING PROTEIN"/>
    <property type="match status" value="1"/>
</dbReference>
<name>A0ABV7E144_9RHOB</name>
<dbReference type="CDD" id="cd06331">
    <property type="entry name" value="PBP1_AmiC-like"/>
    <property type="match status" value="1"/>
</dbReference>
<dbReference type="Proteomes" id="UP001595445">
    <property type="component" value="Unassembled WGS sequence"/>
</dbReference>
<proteinExistence type="inferred from homology"/>